<dbReference type="SUPFAM" id="SSF54211">
    <property type="entry name" value="Ribosomal protein S5 domain 2-like"/>
    <property type="match status" value="1"/>
</dbReference>
<keyword evidence="1" id="KW-0418">Kinase</keyword>
<dbReference type="InterPro" id="IPR014721">
    <property type="entry name" value="Ribsml_uS5_D2-typ_fold_subgr"/>
</dbReference>
<dbReference type="Proteomes" id="UP001182991">
    <property type="component" value="Unassembled WGS sequence"/>
</dbReference>
<dbReference type="InterPro" id="IPR047765">
    <property type="entry name" value="GHMP_GYDIA-like"/>
</dbReference>
<dbReference type="GO" id="GO:0016301">
    <property type="term" value="F:kinase activity"/>
    <property type="evidence" value="ECO:0007669"/>
    <property type="project" value="UniProtKB-KW"/>
</dbReference>
<proteinExistence type="predicted"/>
<dbReference type="RefSeq" id="WP_311401118.1">
    <property type="nucleotide sequence ID" value="NZ_JAVRBG010000004.1"/>
</dbReference>
<evidence type="ECO:0000313" key="1">
    <source>
        <dbReference type="EMBL" id="MDT0294170.1"/>
    </source>
</evidence>
<dbReference type="Gene3D" id="3.30.230.10">
    <property type="match status" value="1"/>
</dbReference>
<comment type="caution">
    <text evidence="1">The sequence shown here is derived from an EMBL/GenBank/DDBJ whole genome shotgun (WGS) entry which is preliminary data.</text>
</comment>
<gene>
    <name evidence="1" type="ORF">RLT85_05945</name>
</gene>
<dbReference type="InterPro" id="IPR020568">
    <property type="entry name" value="Ribosomal_Su5_D2-typ_SF"/>
</dbReference>
<sequence>MPKNYYAHGKLLLTAEYVVLDGARALAIPTKFGQKMTVEEIGEPVIKWSSYLADGSLWFSQEFVFTKEKIDYQLEKKNNTNKEIVKNLAEILQKVATLSSHLDFQQGFKINSFLEFPRDWGLGSSSTLIQNLSQWAEINPYQLLEKTFGGSGYDIACAEKDTPIIYERNKLEPKVTPVYFQPNFSDQLFFVYLNQKKNSREAIRHYRSLEAEKKETSIAEINQITTSLLKPNLTLSEFETQINRHEEILAKVLQTVSIKNQLFSEFKGSIKSLGAWGGDFVLATGTKETMSYFKDLGYATIIPFSEMIFYSKRKC</sequence>
<accession>A0ABU2KHI4</accession>
<protein>
    <submittedName>
        <fullName evidence="1">GYDIA family GHMP kinase</fullName>
    </submittedName>
</protein>
<keyword evidence="1" id="KW-0808">Transferase</keyword>
<name>A0ABU2KHI4_9FLAO</name>
<evidence type="ECO:0000313" key="2">
    <source>
        <dbReference type="Proteomes" id="UP001182991"/>
    </source>
</evidence>
<reference evidence="2" key="1">
    <citation type="submission" date="2023-07" db="EMBL/GenBank/DDBJ databases">
        <title>Isolating and identifying novel microbial strains from the Mariana Trench.</title>
        <authorList>
            <person name="Fu H."/>
        </authorList>
    </citation>
    <scope>NUCLEOTIDE SEQUENCE [LARGE SCALE GENOMIC DNA]</scope>
    <source>
        <strain evidence="2">T-y2</strain>
    </source>
</reference>
<dbReference type="EMBL" id="JAVRBG010000004">
    <property type="protein sequence ID" value="MDT0294170.1"/>
    <property type="molecule type" value="Genomic_DNA"/>
</dbReference>
<keyword evidence="2" id="KW-1185">Reference proteome</keyword>
<organism evidence="1 2">
    <name type="scientific">Mesonia ostreae</name>
    <dbReference type="NCBI Taxonomy" id="861110"/>
    <lineage>
        <taxon>Bacteria</taxon>
        <taxon>Pseudomonadati</taxon>
        <taxon>Bacteroidota</taxon>
        <taxon>Flavobacteriia</taxon>
        <taxon>Flavobacteriales</taxon>
        <taxon>Flavobacteriaceae</taxon>
        <taxon>Mesonia</taxon>
    </lineage>
</organism>
<dbReference type="NCBIfam" id="NF040656">
    <property type="entry name" value="GHMP_GYDIA"/>
    <property type="match status" value="1"/>
</dbReference>